<accession>G5AHD8</accession>
<proteinExistence type="predicted"/>
<dbReference type="EMBL" id="JH159169">
    <property type="protein sequence ID" value="EGZ05116.1"/>
    <property type="molecule type" value="Genomic_DNA"/>
</dbReference>
<protein>
    <submittedName>
        <fullName evidence="1">Uncharacterized protein</fullName>
    </submittedName>
</protein>
<dbReference type="InParanoid" id="G5AHD8"/>
<name>G5AHD8_PHYSP</name>
<gene>
    <name evidence="1" type="ORF">PHYSODRAFT_307981</name>
</gene>
<sequence>MAVAASSLPGLAGRFWLLAITARTCEHATDRLVGRNYGNPVRDARRWRLPQAHFPAWQVAFGSWPLRPAPASTQRTGRFWLLAITARTCEHATDRLVGRNYGNPVRDARRWRLPQAHCTAWQACPYQLLVSSPGRFWLLAITARTCEHATDRRVRINYSSPGRFWLLAITARTCEHATDRLVGRNYGNPVRDARRWRLPQAHFPAWQVAFGSWPLRPAPASTQRTGRFWLLAITARTCEHATDRRVRINYSSPGRFWLLAITARTCEHATDRLVGRNYGNPVRDARRWRLPQAHFPAWQVCPYQLLVSSPGRFWLLAITARTCEHATDRLVGRNYGNPVRDARRWRLPQAHFPAWQVAFGSWPLRPAPASTQRTGRFWLLAITARTCEHATDRRVRINYSSPGRFWLLAITARTCEHATDSSLPGLAGRFWLLAITARTCEHATDRLVGRNYGNPVRDARRWRLPQAHFPAWQVAFGSWPLRPAPASTQRTGRFWLLAITARTCEHATDRLVGRNYGNPVRDARRWRLPQAHFPAWQVAFGSWPLRPAPASTQRTGRFWLLAITARTCEHATDRRVRINYSSPGRFWLLAITARTCEHATDSSLPGLAGRFWLLAITARTCEHATDRLVGRNYGNPVRDARRWRLPQAHFPAWQVAFGSWPLRPAPASTQRTGRFWLLAITARTCEHATDRLVGRNYGNPVRDARRWRLPQAHFPAWQVAFGSWPLRPAPASSSLPGLAGRFWLLAITARTCEHATDRLVGRNYGNPVRDARRWRLPQAHFPTWQVAFGSWPLRPAPASTQRTGRFWLLAITARTCEHATDRRVRINYSSPGRFWLLAITARTCEHATDRRVRINYSSPGRFWLLAITARTCDHATDRRVRINYSSPVRFWLLAITARTCEHATDRRVRINYSSPGRFWLLAITARTCEHATDRLVGRNYGNPVRDARRWRLPQAHFPAWQACRFWLLAITARTCEHATDRRVRINYSSPGRFWLLAITARTCDHATDRSLLAPGHYGPHLRARNGQVTRPKLRSLPGLAGVSVSTTRLQVAFGSWPLRPAPASTQRTGRFWLLAITARTCEHATDRRVRINYSSPGRFWLLAITARTCEHATDRRVRINYSSPGRFWLLAITARTCDHATDRLVGRNYGNPVRDARRWRLPQAHFPAWQACPYQLLVSRSLLAPGHYGPHLRARNGQVTRPKLRRVRINYSSPGRFWLLAITARTCEHATDRRVRINYSSPGRFWLLAITARTCEHATDRRVRINYSSPGRFWLLAITARTCEHATDRLLGRNYGNPVRDARRWRLPQAHFTAWQACRFWLLAITARTCEHATDRLVGRNYGNPVRDARRWRLPQAHFPAWQVAFGSWPLRPAPASTQRTGRFWLLAITARTCEHATDSSLPGLAGRFWLLAITARTCEHATDRLVGRNYGNPVRDARRWRLPQAHFTAWQVAFGSWPLRPAPASTQRTGRFWLLAITARTCDHATDRRVRINYSSPGRFWLLAITARTCEHATDRLVGRNYGNPVRDARRWRLPQAHFPAWQVAFGSWPLRPAPASTQRTGRFWLLAITARTCEHATDRRVRINYSSPGRFWLLAITARTCEHATDRLVGRNYGNPVRDARRWRLPQAHFPAWQAETTVTLFAMHDDGGCRKLTSRPGRRVRINYSSPGRFWLLAITARTCEHATDRLVGRNYGNPVRDARRWRLPQAHFPAWQVAFGSWPLRPAPASTQRTGRFWLLAITARTCEHATDRLVGRNYGNPVRDARRWRLPQAHFPAWQVAFGSWPLRPAPASTQRTGRFWLLAITARTCEHATDRRVRINYSSPGRFWLLAITARTCEHATDRRVRINYSSPGRFWLLAITARTCEHATDRLVGRNYGNPVRDARRWRLPQAHFPAWQVAFGSWPLRPAPASTQRTGRFWLLAITARTCEHATDRRVRINYSSPGRFWLLAITARTCEHATDSSLPGLAGRFWLLAITARTCEHATDRLVGRNYGNPVRDARRWRLPQAHFPAWQVAFGSWPLRPAPASTQRTGRFWLLAITARTCEHATDSSLPGLAGRFWLLAITARTCEHATDRLVGRNYGNPVRDARRWRLPQAHFPAWQVAFGSWPLRPAPASTQRTGRFWLLAITARTCEHATDRLVGRNYGNPVRDARRWRLPQAHFPAWQVAFGSWPLRPAPASTQRTGRFWLLAITARTCEHATDRRVRINYSSPGRFWLLAITARTCEHATDRRVRINYSSPGRFWLLAITARTCEHATDRLVGRNYGNPVRDARRWRLPQAHFPAWQVAFGSWPLRPAPASTQRTGRFWLLAITARTCEHATDRLVGRNYGNPVRDARRWRLPQAHCTAWQACPYQLLVSSPGRFWLLAITARTCEHATDRRVRINYSSPGRFWLLAITARTCEHATDRHVRINYSSPGRFWLLAITARTCEHATDRSLLAPGHYGLHLRARNGQACPYQLLVSSPGRFWLLAITARTCEHATDRLVGRNYGNPVRDARRWRLPQAHFTAWQACPYQLLVSSPGRFWLLAITARTCEHATDRRVRINYSSPGRFWLLAITARTCEHATDRRVRINYSSPGRFWLLAITARTCEHATDRRVRINYSSPGRFWLLAITARTCEHATDRLVGRNYGNPVRDARRWRLPQAHFTAWQACPYQLLVSSPGRFWLLAITARTCEHATDRRVRINYSSPGRFWLLAITARTCEHATDRRVRINYSSPGRFWLLAITARTCEHATDRRVRINYSSPGRFWLLAITARTCEHATDRRVRINYSSPGRFWLLAITARTCEHATDRRVRINYSSPGRFWLLAITARTCEHATDRRVRINYSSPGRFWLLAITARTCDHATDRRVRINYSSPGRFWLLAITARTCEHATDRLVGRNYGNPVRDARRWRLPQAHFTAWQACPYQLLVSSPGRFWLLAITARTCEHATDRRVRINYSSPGRFWLLAITARTCEHATDRRVRINYSSPGRFWLLAITARTCEHATDRRVRINYSSPGRFWLLAITACTCEHATDRLVGRNYGNPVRDARRWRLPQAHFTAWQACPYQLLVSSPGRFWLLAITARTCEHATDRLVGRNYGNPVRDARRWRLPQAHFPAWQVAFGSWPLRPAPASTQRTGRFWLLAITARTCEHATDRLVGRNYGNPVRDARRWRLPQAHFPAWQVAFGSWPLRPAPASTQRTGRFWLLAITARTCEHATDRRVRINYSSPGRFWLLAITARTCEHATDRRVRINYSSPGRFWLLAITARTCEHATDRRVRINYSSPGRFWLLAITACTCEHATDRLVGRNYGNPVRDARRWRLPQAHFTAWQACPYQLLVSSPGRFWLLAITARTCEHATDSSLPGLADTSVSTTRLQVAFGSWPLRPAPASTQRTGRFWLLAITARTCEHATDRSLLAPGHYGPHLRARNGQACPYQLLVSSPGRFWLLAITARTCEHATDRLVGRNYGNPVRDARRWRLPQAHFPAWQVAFGSWPLRPAPASTQRTGRFWLLAITARTCEHATDRLVGRNYGNPVRDARRWRLPQAHFPAWQVAFGSWPLRPAPASTQRTGRFWFLAITARTCEHATDRLVGRNYGNPVRDARRWRLPQAHFPTWQVAFGSWPLRPAPASTQRTGRFWLLAITARTCEHATDRLVGRNYGNPVRDARRWRLPQAHFPAWQVAFGSWPLRPAPASTQRTGRFWLLAITARTCEHATDRRVRINYSSPGRFWLLAITARTCEHATDRLLGRNYGNPVRDARRWRLPQAHFTAWQVCRFWLLAITARTCEHATDRLVGRNYGNPVRDARRWRLPQAHFPTWQVAFGSWPLRPAPASTQRTGRFWLLAITARTCEHATDRRVRINYSSPGRFWLLAITARTCEHATDSSLPGLAGRFWLLAITARTCEHATDRLVGRNYGNPVRDARRWRLPQAHFPAWQVAFGSWPLRPAPASTQRTGRFWLLAITARTCEHATDRLVGRNYGNPVRDARRWRLPQAHFPAWQVAFGSWPLRPAPASTQRTGRFWLLAITARTCEHATDRLVGRNYGNPVRDARRWRLPQAHFPAWQVAFGSWPLRPAPASTQRTGRFWLLAITARTCDHATDRSLLAPGHYGPHLRARNGQVTRPKLRSLPGLAGVSVSTTRLQVAFGSWPLRPAPASTQRTGRFWLLAITARTCEHATDRRVRINYSSPGRFWLLAITARTCEHATDSSLPGLAGRFWLLAITARTCEHATDRLVGRNYGNPVRDARRWRLPQAHFPAWQVAFGSWPLRPAPASTQRTGRFWLLAITARTCDHATDRRVRINYSSPGRFWLLAITARTCEHATDRRVRINYSSPGRFWLLAITARTCEHATDRRVRINYSSPGRFWLLAITARTCDHATDRLVGRNYGNPVRDARRWRLPQAHFPAWQACPYQLLVSRSLLAPGHYGPHLRARNGQVTRPKLRRVRINYSSPGRFWLLAITARTCEHATDRRVRINYSSPGRFWLLAITARTCEHATDSSLPGLAGRFWLLAITARTCEHATDRLVGRNYGNPVRDARRWRLPQAHFPAWQVAFGSWPLRPAPASTQRTGRFWLLAITARTCEHATDRLVGRNYGNPVRDARRWRLPQAHFPAWQVAFGSWPLRPAPASTQRTG</sequence>
<dbReference type="GeneID" id="20642977"/>
<dbReference type="KEGG" id="psoj:PHYSODRAFT_307981"/>
<evidence type="ECO:0000313" key="1">
    <source>
        <dbReference type="EMBL" id="EGZ05116.1"/>
    </source>
</evidence>
<dbReference type="Proteomes" id="UP000002640">
    <property type="component" value="Unassembled WGS sequence"/>
</dbReference>
<dbReference type="RefSeq" id="XP_009539488.1">
    <property type="nucleotide sequence ID" value="XM_009541193.1"/>
</dbReference>
<organism evidence="1 2">
    <name type="scientific">Phytophthora sojae (strain P6497)</name>
    <name type="common">Soybean stem and root rot agent</name>
    <name type="synonym">Phytophthora megasperma f. sp. glycines</name>
    <dbReference type="NCBI Taxonomy" id="1094619"/>
    <lineage>
        <taxon>Eukaryota</taxon>
        <taxon>Sar</taxon>
        <taxon>Stramenopiles</taxon>
        <taxon>Oomycota</taxon>
        <taxon>Peronosporomycetes</taxon>
        <taxon>Peronosporales</taxon>
        <taxon>Peronosporaceae</taxon>
        <taxon>Phytophthora</taxon>
    </lineage>
</organism>
<keyword evidence="2" id="KW-1185">Reference proteome</keyword>
<reference evidence="1 2" key="1">
    <citation type="journal article" date="2006" name="Science">
        <title>Phytophthora genome sequences uncover evolutionary origins and mechanisms of pathogenesis.</title>
        <authorList>
            <person name="Tyler B.M."/>
            <person name="Tripathy S."/>
            <person name="Zhang X."/>
            <person name="Dehal P."/>
            <person name="Jiang R.H."/>
            <person name="Aerts A."/>
            <person name="Arredondo F.D."/>
            <person name="Baxter L."/>
            <person name="Bensasson D."/>
            <person name="Beynon J.L."/>
            <person name="Chapman J."/>
            <person name="Damasceno C.M."/>
            <person name="Dorrance A.E."/>
            <person name="Dou D."/>
            <person name="Dickerman A.W."/>
            <person name="Dubchak I.L."/>
            <person name="Garbelotto M."/>
            <person name="Gijzen M."/>
            <person name="Gordon S.G."/>
            <person name="Govers F."/>
            <person name="Grunwald N.J."/>
            <person name="Huang W."/>
            <person name="Ivors K.L."/>
            <person name="Jones R.W."/>
            <person name="Kamoun S."/>
            <person name="Krampis K."/>
            <person name="Lamour K.H."/>
            <person name="Lee M.K."/>
            <person name="McDonald W.H."/>
            <person name="Medina M."/>
            <person name="Meijer H.J."/>
            <person name="Nordberg E.K."/>
            <person name="Maclean D.J."/>
            <person name="Ospina-Giraldo M.D."/>
            <person name="Morris P.F."/>
            <person name="Phuntumart V."/>
            <person name="Putnam N.H."/>
            <person name="Rash S."/>
            <person name="Rose J.K."/>
            <person name="Sakihama Y."/>
            <person name="Salamov A.A."/>
            <person name="Savidor A."/>
            <person name="Scheuring C.F."/>
            <person name="Smith B.M."/>
            <person name="Sobral B.W."/>
            <person name="Terry A."/>
            <person name="Torto-Alalibo T.A."/>
            <person name="Win J."/>
            <person name="Xu Z."/>
            <person name="Zhang H."/>
            <person name="Grigoriev I.V."/>
            <person name="Rokhsar D.S."/>
            <person name="Boore J.L."/>
        </authorList>
    </citation>
    <scope>NUCLEOTIDE SEQUENCE [LARGE SCALE GENOMIC DNA]</scope>
    <source>
        <strain evidence="1 2">P6497</strain>
    </source>
</reference>
<evidence type="ECO:0000313" key="2">
    <source>
        <dbReference type="Proteomes" id="UP000002640"/>
    </source>
</evidence>
<dbReference type="STRING" id="1094619.G5AHD8"/>